<feature type="compositionally biased region" description="Basic residues" evidence="2">
    <location>
        <begin position="20"/>
        <end position="29"/>
    </location>
</feature>
<keyword evidence="1" id="KW-0539">Nucleus</keyword>
<dbReference type="SUPFAM" id="SSF57701">
    <property type="entry name" value="Zn2/Cys6 DNA-binding domain"/>
    <property type="match status" value="1"/>
</dbReference>
<evidence type="ECO:0000313" key="4">
    <source>
        <dbReference type="EMBL" id="KAH6889318.1"/>
    </source>
</evidence>
<evidence type="ECO:0000313" key="5">
    <source>
        <dbReference type="Proteomes" id="UP000777438"/>
    </source>
</evidence>
<dbReference type="Pfam" id="PF00172">
    <property type="entry name" value="Zn_clus"/>
    <property type="match status" value="1"/>
</dbReference>
<feature type="domain" description="Zn(2)-C6 fungal-type" evidence="3">
    <location>
        <begin position="31"/>
        <end position="61"/>
    </location>
</feature>
<dbReference type="Proteomes" id="UP000777438">
    <property type="component" value="Unassembled WGS sequence"/>
</dbReference>
<evidence type="ECO:0000256" key="1">
    <source>
        <dbReference type="ARBA" id="ARBA00023242"/>
    </source>
</evidence>
<organism evidence="4 5">
    <name type="scientific">Thelonectria olida</name>
    <dbReference type="NCBI Taxonomy" id="1576542"/>
    <lineage>
        <taxon>Eukaryota</taxon>
        <taxon>Fungi</taxon>
        <taxon>Dikarya</taxon>
        <taxon>Ascomycota</taxon>
        <taxon>Pezizomycotina</taxon>
        <taxon>Sordariomycetes</taxon>
        <taxon>Hypocreomycetidae</taxon>
        <taxon>Hypocreales</taxon>
        <taxon>Nectriaceae</taxon>
        <taxon>Thelonectria</taxon>
    </lineage>
</organism>
<dbReference type="AlphaFoldDB" id="A0A9P8W331"/>
<reference evidence="4 5" key="1">
    <citation type="journal article" date="2021" name="Nat. Commun.">
        <title>Genetic determinants of endophytism in the Arabidopsis root mycobiome.</title>
        <authorList>
            <person name="Mesny F."/>
            <person name="Miyauchi S."/>
            <person name="Thiergart T."/>
            <person name="Pickel B."/>
            <person name="Atanasova L."/>
            <person name="Karlsson M."/>
            <person name="Huettel B."/>
            <person name="Barry K.W."/>
            <person name="Haridas S."/>
            <person name="Chen C."/>
            <person name="Bauer D."/>
            <person name="Andreopoulos W."/>
            <person name="Pangilinan J."/>
            <person name="LaButti K."/>
            <person name="Riley R."/>
            <person name="Lipzen A."/>
            <person name="Clum A."/>
            <person name="Drula E."/>
            <person name="Henrissat B."/>
            <person name="Kohler A."/>
            <person name="Grigoriev I.V."/>
            <person name="Martin F.M."/>
            <person name="Hacquard S."/>
        </authorList>
    </citation>
    <scope>NUCLEOTIDE SEQUENCE [LARGE SCALE GENOMIC DNA]</scope>
    <source>
        <strain evidence="4 5">MPI-CAGE-CH-0241</strain>
    </source>
</reference>
<dbReference type="Gene3D" id="4.10.240.10">
    <property type="entry name" value="Zn(2)-C6 fungal-type DNA-binding domain"/>
    <property type="match status" value="1"/>
</dbReference>
<dbReference type="CDD" id="cd00067">
    <property type="entry name" value="GAL4"/>
    <property type="match status" value="1"/>
</dbReference>
<dbReference type="InterPro" id="IPR001138">
    <property type="entry name" value="Zn2Cys6_DnaBD"/>
</dbReference>
<evidence type="ECO:0000259" key="3">
    <source>
        <dbReference type="PROSITE" id="PS50048"/>
    </source>
</evidence>
<dbReference type="InterPro" id="IPR036864">
    <property type="entry name" value="Zn2-C6_fun-type_DNA-bd_sf"/>
</dbReference>
<dbReference type="EMBL" id="JAGPYM010000011">
    <property type="protein sequence ID" value="KAH6889318.1"/>
    <property type="molecule type" value="Genomic_DNA"/>
</dbReference>
<dbReference type="PANTHER" id="PTHR47784">
    <property type="entry name" value="STEROL UPTAKE CONTROL PROTEIN 2"/>
    <property type="match status" value="1"/>
</dbReference>
<dbReference type="PROSITE" id="PS00463">
    <property type="entry name" value="ZN2_CY6_FUNGAL_1"/>
    <property type="match status" value="1"/>
</dbReference>
<feature type="compositionally biased region" description="Basic residues" evidence="2">
    <location>
        <begin position="1"/>
        <end position="10"/>
    </location>
</feature>
<keyword evidence="5" id="KW-1185">Reference proteome</keyword>
<dbReference type="InterPro" id="IPR053157">
    <property type="entry name" value="Sterol_Uptake_Regulator"/>
</dbReference>
<feature type="region of interest" description="Disordered" evidence="2">
    <location>
        <begin position="1"/>
        <end position="32"/>
    </location>
</feature>
<dbReference type="GO" id="GO:0001228">
    <property type="term" value="F:DNA-binding transcription activator activity, RNA polymerase II-specific"/>
    <property type="evidence" value="ECO:0007669"/>
    <property type="project" value="TreeGrafter"/>
</dbReference>
<sequence>MPPRRRHRSARPATDDDHARLRRAHRKSRGGCQECKRRHVKCDEVRPSCTRCSKTRRDCLYKDAAPTSTPPPTVIDAQRDKTPTQAEGSEATDETSETPSSITEALKDFMLHVSSDEDALLVGGWPLSREHMALLHHAEEHYLPFGSPDPSFQPIVQEVIETAWTAPYLMDVVLALAALHLSELNPSQAASCRQQAMQLQTRGLMLFNEAKEDILPETCLPMFMFSSVVGTTVLYDVLRSHRDSFTDFWDRFVSYLRLHRGVSVITGRSWSILQKSKITAINQNIPRGEQLEALIEQGTECNALDDMLDQSDLGAAAVDACREAVHFLRAAFAIYHHSATKTGHGASAPISFAARVNPLFIDLAEQRQPEALLVVAYYAVLLHWCRESWIFGDAGEFLMRGITTYVGTYWQQWLVFPKTFLDNTSSNDS</sequence>
<comment type="caution">
    <text evidence="4">The sequence shown here is derived from an EMBL/GenBank/DDBJ whole genome shotgun (WGS) entry which is preliminary data.</text>
</comment>
<accession>A0A9P8W331</accession>
<dbReference type="SMART" id="SM00066">
    <property type="entry name" value="GAL4"/>
    <property type="match status" value="1"/>
</dbReference>
<evidence type="ECO:0000256" key="2">
    <source>
        <dbReference type="SAM" id="MobiDB-lite"/>
    </source>
</evidence>
<protein>
    <recommendedName>
        <fullName evidence="3">Zn(2)-C6 fungal-type domain-containing protein</fullName>
    </recommendedName>
</protein>
<feature type="region of interest" description="Disordered" evidence="2">
    <location>
        <begin position="60"/>
        <end position="100"/>
    </location>
</feature>
<dbReference type="PANTHER" id="PTHR47784:SF4">
    <property type="entry name" value="ZN(II)2CYS6 TRANSCRIPTION FACTOR (EUROFUNG)"/>
    <property type="match status" value="1"/>
</dbReference>
<gene>
    <name evidence="4" type="ORF">B0T10DRAFT_487755</name>
</gene>
<dbReference type="OrthoDB" id="4937900at2759"/>
<dbReference type="PROSITE" id="PS50048">
    <property type="entry name" value="ZN2_CY6_FUNGAL_2"/>
    <property type="match status" value="1"/>
</dbReference>
<dbReference type="GO" id="GO:0008270">
    <property type="term" value="F:zinc ion binding"/>
    <property type="evidence" value="ECO:0007669"/>
    <property type="project" value="InterPro"/>
</dbReference>
<proteinExistence type="predicted"/>
<name>A0A9P8W331_9HYPO</name>